<reference evidence="1 2" key="1">
    <citation type="submission" date="2015-02" db="EMBL/GenBank/DDBJ databases">
        <title>Single-cell genomics of uncultivated deep-branching MTB reveals a conserved set of magnetosome genes.</title>
        <authorList>
            <person name="Kolinko S."/>
            <person name="Richter M."/>
            <person name="Glockner F.O."/>
            <person name="Brachmann A."/>
            <person name="Schuler D."/>
        </authorList>
    </citation>
    <scope>NUCLEOTIDE SEQUENCE [LARGE SCALE GENOMIC DNA]</scope>
    <source>
        <strain evidence="1">TM-1</strain>
    </source>
</reference>
<dbReference type="Proteomes" id="UP000033423">
    <property type="component" value="Unassembled WGS sequence"/>
</dbReference>
<comment type="caution">
    <text evidence="1">The sequence shown here is derived from an EMBL/GenBank/DDBJ whole genome shotgun (WGS) entry which is preliminary data.</text>
</comment>
<organism evidence="1 2">
    <name type="scientific">Candidatus Magnetobacterium bavaricum</name>
    <dbReference type="NCBI Taxonomy" id="29290"/>
    <lineage>
        <taxon>Bacteria</taxon>
        <taxon>Pseudomonadati</taxon>
        <taxon>Nitrospirota</taxon>
        <taxon>Thermodesulfovibrionia</taxon>
        <taxon>Thermodesulfovibrionales</taxon>
        <taxon>Candidatus Magnetobacteriaceae</taxon>
        <taxon>Candidatus Magnetobacterium</taxon>
    </lineage>
</organism>
<evidence type="ECO:0000313" key="1">
    <source>
        <dbReference type="EMBL" id="KJU85257.1"/>
    </source>
</evidence>
<dbReference type="AlphaFoldDB" id="A0A0F3GTU8"/>
<proteinExistence type="predicted"/>
<dbReference type="EMBL" id="LACI01001103">
    <property type="protein sequence ID" value="KJU85257.1"/>
    <property type="molecule type" value="Genomic_DNA"/>
</dbReference>
<accession>A0A0F3GTU8</accession>
<protein>
    <submittedName>
        <fullName evidence="1">Uncharacterized protein</fullName>
    </submittedName>
</protein>
<gene>
    <name evidence="1" type="ORF">MBAV_002550</name>
</gene>
<name>A0A0F3GTU8_9BACT</name>
<keyword evidence="2" id="KW-1185">Reference proteome</keyword>
<sequence length="58" mass="6376">MDGNGCVVSFILLCVDGLSSYVTDFKKVFRNPIHTGKAWRPNLEQQQGLLLGQSLPLA</sequence>
<evidence type="ECO:0000313" key="2">
    <source>
        <dbReference type="Proteomes" id="UP000033423"/>
    </source>
</evidence>